<accession>A0A1F7L009</accession>
<dbReference type="GO" id="GO:0045820">
    <property type="term" value="P:negative regulation of glycolytic process"/>
    <property type="evidence" value="ECO:0007669"/>
    <property type="project" value="TreeGrafter"/>
</dbReference>
<reference evidence="4 5" key="1">
    <citation type="journal article" date="2016" name="Nat. Commun.">
        <title>Thousands of microbial genomes shed light on interconnected biogeochemical processes in an aquifer system.</title>
        <authorList>
            <person name="Anantharaman K."/>
            <person name="Brown C.T."/>
            <person name="Hug L.A."/>
            <person name="Sharon I."/>
            <person name="Castelle C.J."/>
            <person name="Probst A.J."/>
            <person name="Thomas B.C."/>
            <person name="Singh A."/>
            <person name="Wilkins M.J."/>
            <person name="Karaoz U."/>
            <person name="Brodie E.L."/>
            <person name="Williams K.H."/>
            <person name="Hubbard S.S."/>
            <person name="Banfield J.F."/>
        </authorList>
    </citation>
    <scope>NUCLEOTIDE SEQUENCE [LARGE SCALE GENOMIC DNA]</scope>
</reference>
<evidence type="ECO:0000313" key="5">
    <source>
        <dbReference type="Proteomes" id="UP000177050"/>
    </source>
</evidence>
<dbReference type="GO" id="GO:0043456">
    <property type="term" value="P:regulation of pentose-phosphate shunt"/>
    <property type="evidence" value="ECO:0007669"/>
    <property type="project" value="TreeGrafter"/>
</dbReference>
<protein>
    <recommendedName>
        <fullName evidence="6">Phosphoglycerate mutase</fullName>
    </recommendedName>
</protein>
<dbReference type="Proteomes" id="UP000177050">
    <property type="component" value="Unassembled WGS sequence"/>
</dbReference>
<feature type="binding site" evidence="3">
    <location>
        <begin position="9"/>
        <end position="16"/>
    </location>
    <ligand>
        <name>substrate</name>
    </ligand>
</feature>
<organism evidence="4 5">
    <name type="scientific">Candidatus Roizmanbacteria bacterium RIFOXYD1_FULL_38_12</name>
    <dbReference type="NCBI Taxonomy" id="1802093"/>
    <lineage>
        <taxon>Bacteria</taxon>
        <taxon>Candidatus Roizmaniibacteriota</taxon>
    </lineage>
</organism>
<evidence type="ECO:0008006" key="6">
    <source>
        <dbReference type="Google" id="ProtNLM"/>
    </source>
</evidence>
<evidence type="ECO:0000256" key="1">
    <source>
        <dbReference type="ARBA" id="ARBA00022801"/>
    </source>
</evidence>
<feature type="active site" description="Proton donor/acceptor" evidence="2">
    <location>
        <position position="83"/>
    </location>
</feature>
<dbReference type="GO" id="GO:0005829">
    <property type="term" value="C:cytosol"/>
    <property type="evidence" value="ECO:0007669"/>
    <property type="project" value="TreeGrafter"/>
</dbReference>
<evidence type="ECO:0000313" key="4">
    <source>
        <dbReference type="EMBL" id="OGK73472.1"/>
    </source>
</evidence>
<comment type="caution">
    <text evidence="4">The sequence shown here is derived from an EMBL/GenBank/DDBJ whole genome shotgun (WGS) entry which is preliminary data.</text>
</comment>
<dbReference type="SMART" id="SM00855">
    <property type="entry name" value="PGAM"/>
    <property type="match status" value="1"/>
</dbReference>
<dbReference type="Pfam" id="PF00300">
    <property type="entry name" value="His_Phos_1"/>
    <property type="match status" value="1"/>
</dbReference>
<dbReference type="Gene3D" id="3.40.50.1240">
    <property type="entry name" value="Phosphoglycerate mutase-like"/>
    <property type="match status" value="1"/>
</dbReference>
<dbReference type="CDD" id="cd07067">
    <property type="entry name" value="HP_PGM_like"/>
    <property type="match status" value="1"/>
</dbReference>
<dbReference type="EMBL" id="MGBR01000001">
    <property type="protein sequence ID" value="OGK73472.1"/>
    <property type="molecule type" value="Genomic_DNA"/>
</dbReference>
<dbReference type="PROSITE" id="PS00175">
    <property type="entry name" value="PG_MUTASE"/>
    <property type="match status" value="1"/>
</dbReference>
<sequence length="193" mass="22176">MPQKIIIIRHGQTANNKKRILQGHLDTPLDEEGKAQSHRAAKILKNRKIDVVFSSDLIRAFQTAQIVTKGIVKHIKRTPLLREKYFGKFQGMTFDEIGSYLTKFGEQGNFSFRGREKEFGVETEDEVIERITEFKKMLVTHKGKTIAIFSHGGFIRRLCIVFGIPKEKIEKVYIPNATPMVLIKKGNTYILEE</sequence>
<dbReference type="GO" id="GO:0004331">
    <property type="term" value="F:fructose-2,6-bisphosphate 2-phosphatase activity"/>
    <property type="evidence" value="ECO:0007669"/>
    <property type="project" value="TreeGrafter"/>
</dbReference>
<evidence type="ECO:0000256" key="2">
    <source>
        <dbReference type="PIRSR" id="PIRSR613078-1"/>
    </source>
</evidence>
<dbReference type="InterPro" id="IPR001345">
    <property type="entry name" value="PG/BPGM_mutase_AS"/>
</dbReference>
<dbReference type="InterPro" id="IPR013078">
    <property type="entry name" value="His_Pase_superF_clade-1"/>
</dbReference>
<name>A0A1F7L009_9BACT</name>
<keyword evidence="1" id="KW-0378">Hydrolase</keyword>
<evidence type="ECO:0000256" key="3">
    <source>
        <dbReference type="PIRSR" id="PIRSR613078-2"/>
    </source>
</evidence>
<dbReference type="SUPFAM" id="SSF53254">
    <property type="entry name" value="Phosphoglycerate mutase-like"/>
    <property type="match status" value="1"/>
</dbReference>
<dbReference type="InterPro" id="IPR029033">
    <property type="entry name" value="His_PPase_superfam"/>
</dbReference>
<proteinExistence type="predicted"/>
<dbReference type="AlphaFoldDB" id="A0A1F7L009"/>
<dbReference type="PANTHER" id="PTHR46517">
    <property type="entry name" value="FRUCTOSE-2,6-BISPHOSPHATASE TIGAR"/>
    <property type="match status" value="1"/>
</dbReference>
<dbReference type="InterPro" id="IPR051695">
    <property type="entry name" value="Phosphoglycerate_Mutase"/>
</dbReference>
<dbReference type="PANTHER" id="PTHR46517:SF1">
    <property type="entry name" value="FRUCTOSE-2,6-BISPHOSPHATASE TIGAR"/>
    <property type="match status" value="1"/>
</dbReference>
<gene>
    <name evidence="4" type="ORF">A3K52_01600</name>
</gene>
<feature type="binding site" evidence="3">
    <location>
        <position position="59"/>
    </location>
    <ligand>
        <name>substrate</name>
    </ligand>
</feature>
<feature type="active site" description="Tele-phosphohistidine intermediate" evidence="2">
    <location>
        <position position="10"/>
    </location>
</feature>